<dbReference type="InterPro" id="IPR036249">
    <property type="entry name" value="Thioredoxin-like_sf"/>
</dbReference>
<feature type="domain" description="Thioredoxin-like fold" evidence="1">
    <location>
        <begin position="40"/>
        <end position="113"/>
    </location>
</feature>
<dbReference type="AlphaFoldDB" id="A0A644X726"/>
<evidence type="ECO:0000313" key="2">
    <source>
        <dbReference type="EMBL" id="MPM11727.1"/>
    </source>
</evidence>
<dbReference type="EMBL" id="VSSQ01001870">
    <property type="protein sequence ID" value="MPM11727.1"/>
    <property type="molecule type" value="Genomic_DNA"/>
</dbReference>
<organism evidence="2">
    <name type="scientific">bioreactor metagenome</name>
    <dbReference type="NCBI Taxonomy" id="1076179"/>
    <lineage>
        <taxon>unclassified sequences</taxon>
        <taxon>metagenomes</taxon>
        <taxon>ecological metagenomes</taxon>
    </lineage>
</organism>
<protein>
    <recommendedName>
        <fullName evidence="1">Thioredoxin-like fold domain-containing protein</fullName>
    </recommendedName>
</protein>
<dbReference type="NCBIfam" id="TIGR00412">
    <property type="entry name" value="redox_disulf_2"/>
    <property type="match status" value="1"/>
</dbReference>
<dbReference type="InterPro" id="IPR005243">
    <property type="entry name" value="THIRX-like_proc"/>
</dbReference>
<dbReference type="Gene3D" id="3.40.30.10">
    <property type="entry name" value="Glutaredoxin"/>
    <property type="match status" value="1"/>
</dbReference>
<dbReference type="InterPro" id="IPR012336">
    <property type="entry name" value="Thioredoxin-like_fold"/>
</dbReference>
<sequence length="117" mass="12204">MSLFNMGKKKEETPGCCCGGNCDAESMAKAEEAKSGGAGVKVLGSGCAKCNQLEAATKEALKQLGMDTAIDHVTDFSQIASYGVMSTPALVVDGKVVSYGKVLKKDEVIKILQKVRG</sequence>
<name>A0A644X726_9ZZZZ</name>
<proteinExistence type="predicted"/>
<dbReference type="SUPFAM" id="SSF52833">
    <property type="entry name" value="Thioredoxin-like"/>
    <property type="match status" value="1"/>
</dbReference>
<comment type="caution">
    <text evidence="2">The sequence shown here is derived from an EMBL/GenBank/DDBJ whole genome shotgun (WGS) entry which is preliminary data.</text>
</comment>
<accession>A0A644X726</accession>
<dbReference type="Pfam" id="PF13192">
    <property type="entry name" value="Thioredoxin_3"/>
    <property type="match status" value="1"/>
</dbReference>
<dbReference type="PANTHER" id="PTHR36450">
    <property type="entry name" value="THIOREDOXIN"/>
    <property type="match status" value="1"/>
</dbReference>
<evidence type="ECO:0000259" key="1">
    <source>
        <dbReference type="Pfam" id="PF13192"/>
    </source>
</evidence>
<reference evidence="2" key="1">
    <citation type="submission" date="2019-08" db="EMBL/GenBank/DDBJ databases">
        <authorList>
            <person name="Kucharzyk K."/>
            <person name="Murdoch R.W."/>
            <person name="Higgins S."/>
            <person name="Loffler F."/>
        </authorList>
    </citation>
    <scope>NUCLEOTIDE SEQUENCE</scope>
</reference>
<dbReference type="PANTHER" id="PTHR36450:SF1">
    <property type="entry name" value="THIOREDOXIN"/>
    <property type="match status" value="1"/>
</dbReference>
<gene>
    <name evidence="2" type="ORF">SDC9_58077</name>
</gene>